<evidence type="ECO:0000256" key="7">
    <source>
        <dbReference type="ARBA" id="ARBA00022982"/>
    </source>
</evidence>
<comment type="function">
    <text evidence="10">Part of a membrane-bound complex that couples electron transfer with translocation of ions across the membrane.</text>
</comment>
<feature type="transmembrane region" description="Helical" evidence="10">
    <location>
        <begin position="291"/>
        <end position="309"/>
    </location>
</feature>
<keyword evidence="6 10" id="KW-1278">Translocase</keyword>
<sequence>MMLRTPSSPHFHGPTTVTGVMLRVVYALIPGIIAYFWLFGWGVIINIVLAAATALLTEAAMLRLRGRPAGMYLSDGSALVTAVLLGLALPPLAPWWVVFIGTAFAIVFAKHLYGGLGFNPFNPAMVGYVMLLISFPREMTAWPAPLSLREVDLGLGQSLAYVFGGNLPVGITFDALTMATPLDDLKTQLGLDKAMEQITARPIYGMLGGTGWEWINLAFLAGGLWLIRKKIISWHVPVGMLGTLGVVAFLFHIVNPDEYASPLFHLFSGGAILGAFFIATDPVSGATTPKGRLYFGIGVGLLTYIIRNWGGYPDAVAFAVLLMNMGAPTLDYYTRPRVFGHRGE</sequence>
<dbReference type="GO" id="GO:0005886">
    <property type="term" value="C:plasma membrane"/>
    <property type="evidence" value="ECO:0007669"/>
    <property type="project" value="UniProtKB-SubCell"/>
</dbReference>
<dbReference type="NCBIfam" id="TIGR01946">
    <property type="entry name" value="rnfD"/>
    <property type="match status" value="1"/>
</dbReference>
<keyword evidence="4 10" id="KW-0288">FMN</keyword>
<keyword evidence="12" id="KW-1185">Reference proteome</keyword>
<feature type="transmembrane region" description="Helical" evidence="10">
    <location>
        <begin position="69"/>
        <end position="89"/>
    </location>
</feature>
<dbReference type="PANTHER" id="PTHR30578:SF0">
    <property type="entry name" value="ION-TRANSLOCATING OXIDOREDUCTASE COMPLEX SUBUNIT D"/>
    <property type="match status" value="1"/>
</dbReference>
<comment type="subcellular location">
    <subcellularLocation>
        <location evidence="10">Cell inner membrane</location>
        <topology evidence="10">Multi-pass membrane protein</topology>
    </subcellularLocation>
</comment>
<evidence type="ECO:0000256" key="1">
    <source>
        <dbReference type="ARBA" id="ARBA00022448"/>
    </source>
</evidence>
<evidence type="ECO:0000256" key="8">
    <source>
        <dbReference type="ARBA" id="ARBA00022989"/>
    </source>
</evidence>
<keyword evidence="8 10" id="KW-1133">Transmembrane helix</keyword>
<accession>A0A0S2TBG1</accession>
<dbReference type="PANTHER" id="PTHR30578">
    <property type="entry name" value="ELECTRON TRANSPORT COMPLEX PROTEIN RNFD"/>
    <property type="match status" value="1"/>
</dbReference>
<feature type="transmembrane region" description="Helical" evidence="10">
    <location>
        <begin position="315"/>
        <end position="333"/>
    </location>
</feature>
<feature type="transmembrane region" description="Helical" evidence="10">
    <location>
        <begin position="44"/>
        <end position="62"/>
    </location>
</feature>
<proteinExistence type="inferred from homology"/>
<keyword evidence="3 10" id="KW-0285">Flavoprotein</keyword>
<comment type="subunit">
    <text evidence="10">The complex is composed of six subunits: RnfA, RnfB, RnfC, RnfD, RnfE and RnfG.</text>
</comment>
<dbReference type="GO" id="GO:0055085">
    <property type="term" value="P:transmembrane transport"/>
    <property type="evidence" value="ECO:0007669"/>
    <property type="project" value="InterPro"/>
</dbReference>
<dbReference type="AlphaFoldDB" id="A0A0S2TBG1"/>
<dbReference type="InterPro" id="IPR004338">
    <property type="entry name" value="NqrB/RnfD"/>
</dbReference>
<feature type="transmembrane region" description="Helical" evidence="10">
    <location>
        <begin position="259"/>
        <end position="279"/>
    </location>
</feature>
<dbReference type="HAMAP" id="MF_00462">
    <property type="entry name" value="RsxD_RnfD"/>
    <property type="match status" value="1"/>
</dbReference>
<dbReference type="Proteomes" id="UP000055136">
    <property type="component" value="Chromosome"/>
</dbReference>
<dbReference type="EMBL" id="CP013099">
    <property type="protein sequence ID" value="ALP52496.1"/>
    <property type="molecule type" value="Genomic_DNA"/>
</dbReference>
<organism evidence="11 12">
    <name type="scientific">Candidatus Tenderia electrophaga</name>
    <dbReference type="NCBI Taxonomy" id="1748243"/>
    <lineage>
        <taxon>Bacteria</taxon>
        <taxon>Pseudomonadati</taxon>
        <taxon>Pseudomonadota</taxon>
        <taxon>Gammaproteobacteria</taxon>
        <taxon>Candidatus Tenderiales</taxon>
        <taxon>Candidatus Tenderiaceae</taxon>
        <taxon>Candidatus Tenderia</taxon>
    </lineage>
</organism>
<evidence type="ECO:0000313" key="11">
    <source>
        <dbReference type="EMBL" id="ALP52496.1"/>
    </source>
</evidence>
<keyword evidence="10" id="KW-1003">Cell membrane</keyword>
<comment type="cofactor">
    <cofactor evidence="10">
        <name>FMN</name>
        <dbReference type="ChEBI" id="CHEBI:58210"/>
    </cofactor>
</comment>
<comment type="similarity">
    <text evidence="10">Belongs to the NqrB/RnfD family.</text>
</comment>
<gene>
    <name evidence="10" type="primary">rnfD</name>
    <name evidence="11" type="ORF">Tel_04665</name>
</gene>
<keyword evidence="1 10" id="KW-0813">Transport</keyword>
<feature type="modified residue" description="FMN phosphoryl threonine" evidence="10">
    <location>
        <position position="180"/>
    </location>
</feature>
<dbReference type="STRING" id="1748243.Tel_04665"/>
<feature type="transmembrane region" description="Helical" evidence="10">
    <location>
        <begin position="234"/>
        <end position="253"/>
    </location>
</feature>
<dbReference type="EC" id="7.-.-.-" evidence="10"/>
<keyword evidence="2 10" id="KW-0597">Phosphoprotein</keyword>
<evidence type="ECO:0000256" key="4">
    <source>
        <dbReference type="ARBA" id="ARBA00022643"/>
    </source>
</evidence>
<dbReference type="Pfam" id="PF03116">
    <property type="entry name" value="NQR2_RnfD_RnfE"/>
    <property type="match status" value="1"/>
</dbReference>
<dbReference type="KEGG" id="tee:Tel_04665"/>
<keyword evidence="10" id="KW-0997">Cell inner membrane</keyword>
<feature type="transmembrane region" description="Helical" evidence="10">
    <location>
        <begin position="20"/>
        <end position="38"/>
    </location>
</feature>
<feature type="transmembrane region" description="Helical" evidence="10">
    <location>
        <begin position="203"/>
        <end position="227"/>
    </location>
</feature>
<dbReference type="GO" id="GO:0022900">
    <property type="term" value="P:electron transport chain"/>
    <property type="evidence" value="ECO:0007669"/>
    <property type="project" value="UniProtKB-UniRule"/>
</dbReference>
<evidence type="ECO:0000256" key="6">
    <source>
        <dbReference type="ARBA" id="ARBA00022967"/>
    </source>
</evidence>
<evidence type="ECO:0000256" key="5">
    <source>
        <dbReference type="ARBA" id="ARBA00022692"/>
    </source>
</evidence>
<evidence type="ECO:0000256" key="10">
    <source>
        <dbReference type="HAMAP-Rule" id="MF_00462"/>
    </source>
</evidence>
<dbReference type="NCBIfam" id="NF002011">
    <property type="entry name" value="PRK00816.1"/>
    <property type="match status" value="1"/>
</dbReference>
<keyword evidence="7 10" id="KW-0249">Electron transport</keyword>
<keyword evidence="9 10" id="KW-0472">Membrane</keyword>
<evidence type="ECO:0000256" key="2">
    <source>
        <dbReference type="ARBA" id="ARBA00022553"/>
    </source>
</evidence>
<evidence type="ECO:0000256" key="9">
    <source>
        <dbReference type="ARBA" id="ARBA00023136"/>
    </source>
</evidence>
<evidence type="ECO:0000256" key="3">
    <source>
        <dbReference type="ARBA" id="ARBA00022630"/>
    </source>
</evidence>
<keyword evidence="5 10" id="KW-0812">Transmembrane</keyword>
<reference evidence="11" key="1">
    <citation type="submission" date="2015-10" db="EMBL/GenBank/DDBJ databases">
        <title>Description of Candidatus Tenderia electrophaga gen. nov, sp. nov., an Uncultivated Electroautotroph from a Biocathode Enrichment.</title>
        <authorList>
            <person name="Eddie B.J."/>
            <person name="Malanoski A.P."/>
            <person name="Wang Z."/>
            <person name="Hall R.J."/>
            <person name="Oh S.D."/>
            <person name="Heiner C."/>
            <person name="Lin B."/>
            <person name="Strycharz-Glaven S.M."/>
        </authorList>
    </citation>
    <scope>NUCLEOTIDE SEQUENCE [LARGE SCALE GENOMIC DNA]</scope>
    <source>
        <strain evidence="11">NRL1</strain>
    </source>
</reference>
<dbReference type="InterPro" id="IPR011303">
    <property type="entry name" value="RnfD_bac"/>
</dbReference>
<protein>
    <recommendedName>
        <fullName evidence="10">Ion-translocating oxidoreductase complex subunit D</fullName>
        <ecNumber evidence="10">7.-.-.-</ecNumber>
    </recommendedName>
    <alternativeName>
        <fullName evidence="10">Rnf electron transport complex subunit D</fullName>
    </alternativeName>
</protein>
<name>A0A0S2TBG1_9GAMM</name>
<evidence type="ECO:0000313" key="12">
    <source>
        <dbReference type="Proteomes" id="UP000055136"/>
    </source>
</evidence>